<evidence type="ECO:0000313" key="3">
    <source>
        <dbReference type="EMBL" id="PZR08435.1"/>
    </source>
</evidence>
<sequence>MRFIVMHKFGEVETPEPTVDPKIVEGMGALIGESIKNGVFENGAGLNPNFPRTRFVARGGAVSKESPIRGRNELLTGFAMIDVANQAEAHAIAERYLKVVGDAEVEVGRVTEPWDIGVARKPTGPVREKYLMLHSADARSEAATPPSEKEQHDMAAFMASLSTRLLTAEGVLPSKNGRRLKLKDGKATVIDGPFTESKELVGGFSIVRFPSLEAATEWARRYADVLGPTIEVDVLQLHDRQAKS</sequence>
<organism evidence="3 4">
    <name type="scientific">Archangium gephyra</name>
    <dbReference type="NCBI Taxonomy" id="48"/>
    <lineage>
        <taxon>Bacteria</taxon>
        <taxon>Pseudomonadati</taxon>
        <taxon>Myxococcota</taxon>
        <taxon>Myxococcia</taxon>
        <taxon>Myxococcales</taxon>
        <taxon>Cystobacterineae</taxon>
        <taxon>Archangiaceae</taxon>
        <taxon>Archangium</taxon>
    </lineage>
</organism>
<dbReference type="SUPFAM" id="SSF54909">
    <property type="entry name" value="Dimeric alpha+beta barrel"/>
    <property type="match status" value="2"/>
</dbReference>
<gene>
    <name evidence="3" type="ORF">DI536_24980</name>
</gene>
<dbReference type="Proteomes" id="UP000249061">
    <property type="component" value="Unassembled WGS sequence"/>
</dbReference>
<protein>
    <recommendedName>
        <fullName evidence="2">YCII-related domain-containing protein</fullName>
    </recommendedName>
</protein>
<proteinExistence type="inferred from homology"/>
<dbReference type="Gene3D" id="3.30.70.1060">
    <property type="entry name" value="Dimeric alpha+beta barrel"/>
    <property type="match status" value="2"/>
</dbReference>
<dbReference type="InterPro" id="IPR011008">
    <property type="entry name" value="Dimeric_a/b-barrel"/>
</dbReference>
<dbReference type="EMBL" id="QFQP01000025">
    <property type="protein sequence ID" value="PZR08435.1"/>
    <property type="molecule type" value="Genomic_DNA"/>
</dbReference>
<dbReference type="AlphaFoldDB" id="A0A2W5TAL7"/>
<evidence type="ECO:0000313" key="4">
    <source>
        <dbReference type="Proteomes" id="UP000249061"/>
    </source>
</evidence>
<dbReference type="InterPro" id="IPR005545">
    <property type="entry name" value="YCII"/>
</dbReference>
<accession>A0A2W5TAL7</accession>
<evidence type="ECO:0000259" key="2">
    <source>
        <dbReference type="Pfam" id="PF03795"/>
    </source>
</evidence>
<comment type="similarity">
    <text evidence="1">Belongs to the YciI family.</text>
</comment>
<evidence type="ECO:0000256" key="1">
    <source>
        <dbReference type="ARBA" id="ARBA00007689"/>
    </source>
</evidence>
<reference evidence="3 4" key="1">
    <citation type="submission" date="2017-08" db="EMBL/GenBank/DDBJ databases">
        <title>Infants hospitalized years apart are colonized by the same room-sourced microbial strains.</title>
        <authorList>
            <person name="Brooks B."/>
            <person name="Olm M.R."/>
            <person name="Firek B.A."/>
            <person name="Baker R."/>
            <person name="Thomas B.C."/>
            <person name="Morowitz M.J."/>
            <person name="Banfield J.F."/>
        </authorList>
    </citation>
    <scope>NUCLEOTIDE SEQUENCE [LARGE SCALE GENOMIC DNA]</scope>
    <source>
        <strain evidence="3">S2_003_000_R2_14</strain>
    </source>
</reference>
<comment type="caution">
    <text evidence="3">The sequence shown here is derived from an EMBL/GenBank/DDBJ whole genome shotgun (WGS) entry which is preliminary data.</text>
</comment>
<dbReference type="Pfam" id="PF03795">
    <property type="entry name" value="YCII"/>
    <property type="match status" value="1"/>
</dbReference>
<dbReference type="PANTHER" id="PTHR35174">
    <property type="entry name" value="BLL7171 PROTEIN-RELATED"/>
    <property type="match status" value="1"/>
</dbReference>
<name>A0A2W5TAL7_9BACT</name>
<feature type="domain" description="YCII-related" evidence="2">
    <location>
        <begin position="130"/>
        <end position="221"/>
    </location>
</feature>